<name>A0AAV1PDJ6_SCOSC</name>
<evidence type="ECO:0000313" key="2">
    <source>
        <dbReference type="Proteomes" id="UP001314229"/>
    </source>
</evidence>
<protein>
    <submittedName>
        <fullName evidence="1">Uncharacterized protein</fullName>
    </submittedName>
</protein>
<sequence>MRCRKEAVSSSICRNCDREPTNYEDGSPLCGQFQTPVIIIRVLDIEHFNRRHTGERFRFVSTSTTRYVNHSGMETGPEYVKRDWTIFGLSGQPAFPCSQTFSACSRLCMFVPHQ</sequence>
<reference evidence="1 2" key="1">
    <citation type="submission" date="2024-01" db="EMBL/GenBank/DDBJ databases">
        <authorList>
            <person name="Alioto T."/>
            <person name="Alioto T."/>
            <person name="Gomez Garrido J."/>
        </authorList>
    </citation>
    <scope>NUCLEOTIDE SEQUENCE [LARGE SCALE GENOMIC DNA]</scope>
</reference>
<gene>
    <name evidence="1" type="ORF">FSCOSCO3_A033541</name>
</gene>
<dbReference type="AlphaFoldDB" id="A0AAV1PDJ6"/>
<dbReference type="Proteomes" id="UP001314229">
    <property type="component" value="Unassembled WGS sequence"/>
</dbReference>
<dbReference type="EMBL" id="CAWUFR010000128">
    <property type="protein sequence ID" value="CAK6969014.1"/>
    <property type="molecule type" value="Genomic_DNA"/>
</dbReference>
<accession>A0AAV1PDJ6</accession>
<evidence type="ECO:0000313" key="1">
    <source>
        <dbReference type="EMBL" id="CAK6969014.1"/>
    </source>
</evidence>
<proteinExistence type="predicted"/>
<organism evidence="1 2">
    <name type="scientific">Scomber scombrus</name>
    <name type="common">Atlantic mackerel</name>
    <name type="synonym">Scomber vernalis</name>
    <dbReference type="NCBI Taxonomy" id="13677"/>
    <lineage>
        <taxon>Eukaryota</taxon>
        <taxon>Metazoa</taxon>
        <taxon>Chordata</taxon>
        <taxon>Craniata</taxon>
        <taxon>Vertebrata</taxon>
        <taxon>Euteleostomi</taxon>
        <taxon>Actinopterygii</taxon>
        <taxon>Neopterygii</taxon>
        <taxon>Teleostei</taxon>
        <taxon>Neoteleostei</taxon>
        <taxon>Acanthomorphata</taxon>
        <taxon>Pelagiaria</taxon>
        <taxon>Scombriformes</taxon>
        <taxon>Scombridae</taxon>
        <taxon>Scomber</taxon>
    </lineage>
</organism>
<comment type="caution">
    <text evidence="1">The sequence shown here is derived from an EMBL/GenBank/DDBJ whole genome shotgun (WGS) entry which is preliminary data.</text>
</comment>
<keyword evidence="2" id="KW-1185">Reference proteome</keyword>